<keyword evidence="1" id="KW-0675">Receptor</keyword>
<comment type="caution">
    <text evidence="1">The sequence shown here is derived from an EMBL/GenBank/DDBJ whole genome shotgun (WGS) entry which is preliminary data.</text>
</comment>
<dbReference type="SUPFAM" id="SSF49785">
    <property type="entry name" value="Galactose-binding domain-like"/>
    <property type="match status" value="1"/>
</dbReference>
<sequence length="175" mass="20415">MSNAEETNKKTLSLLKEALKSQQISLKVSSVLNNETKLWGKQNLLDGSEETCWNSDQLSSGSKKSPYLVLDFSNFEIKKVGLNSVKLKLKFQGGFTSSEVEFFFYSEKEWKKFNTFFLFDNNDDQIFTVIKKNEEENLFESFFESKKFKLVFKDPKDFFGRITLYTVDFLADYDV</sequence>
<protein>
    <submittedName>
        <fullName evidence="1">Nuclear receptor 2C2-associated protein</fullName>
    </submittedName>
</protein>
<evidence type="ECO:0000313" key="1">
    <source>
        <dbReference type="EMBL" id="KAJ3211188.1"/>
    </source>
</evidence>
<accession>A0AAD5XTC3</accession>
<dbReference type="AlphaFoldDB" id="A0AAD5XTC3"/>
<dbReference type="InterPro" id="IPR008979">
    <property type="entry name" value="Galactose-bd-like_sf"/>
</dbReference>
<organism evidence="1 2">
    <name type="scientific">Clydaea vesicula</name>
    <dbReference type="NCBI Taxonomy" id="447962"/>
    <lineage>
        <taxon>Eukaryota</taxon>
        <taxon>Fungi</taxon>
        <taxon>Fungi incertae sedis</taxon>
        <taxon>Chytridiomycota</taxon>
        <taxon>Chytridiomycota incertae sedis</taxon>
        <taxon>Chytridiomycetes</taxon>
        <taxon>Lobulomycetales</taxon>
        <taxon>Lobulomycetaceae</taxon>
        <taxon>Clydaea</taxon>
    </lineage>
</organism>
<keyword evidence="2" id="KW-1185">Reference proteome</keyword>
<proteinExistence type="predicted"/>
<dbReference type="EMBL" id="JADGJW010000851">
    <property type="protein sequence ID" value="KAJ3211188.1"/>
    <property type="molecule type" value="Genomic_DNA"/>
</dbReference>
<dbReference type="Proteomes" id="UP001211065">
    <property type="component" value="Unassembled WGS sequence"/>
</dbReference>
<name>A0AAD5XTC3_9FUNG</name>
<reference evidence="1" key="1">
    <citation type="submission" date="2020-05" db="EMBL/GenBank/DDBJ databases">
        <title>Phylogenomic resolution of chytrid fungi.</title>
        <authorList>
            <person name="Stajich J.E."/>
            <person name="Amses K."/>
            <person name="Simmons R."/>
            <person name="Seto K."/>
            <person name="Myers J."/>
            <person name="Bonds A."/>
            <person name="Quandt C.A."/>
            <person name="Barry K."/>
            <person name="Liu P."/>
            <person name="Grigoriev I."/>
            <person name="Longcore J.E."/>
            <person name="James T.Y."/>
        </authorList>
    </citation>
    <scope>NUCLEOTIDE SEQUENCE</scope>
    <source>
        <strain evidence="1">JEL0476</strain>
    </source>
</reference>
<gene>
    <name evidence="1" type="primary">NR2C2AP</name>
    <name evidence="1" type="ORF">HK099_008082</name>
</gene>
<evidence type="ECO:0000313" key="2">
    <source>
        <dbReference type="Proteomes" id="UP001211065"/>
    </source>
</evidence>